<dbReference type="EMBL" id="ML991781">
    <property type="protein sequence ID" value="KAF2237190.1"/>
    <property type="molecule type" value="Genomic_DNA"/>
</dbReference>
<reference evidence="1" key="1">
    <citation type="journal article" date="2020" name="Stud. Mycol.">
        <title>101 Dothideomycetes genomes: a test case for predicting lifestyles and emergence of pathogens.</title>
        <authorList>
            <person name="Haridas S."/>
            <person name="Albert R."/>
            <person name="Binder M."/>
            <person name="Bloem J."/>
            <person name="Labutti K."/>
            <person name="Salamov A."/>
            <person name="Andreopoulos B."/>
            <person name="Baker S."/>
            <person name="Barry K."/>
            <person name="Bills G."/>
            <person name="Bluhm B."/>
            <person name="Cannon C."/>
            <person name="Castanera R."/>
            <person name="Culley D."/>
            <person name="Daum C."/>
            <person name="Ezra D."/>
            <person name="Gonzalez J."/>
            <person name="Henrissat B."/>
            <person name="Kuo A."/>
            <person name="Liang C."/>
            <person name="Lipzen A."/>
            <person name="Lutzoni F."/>
            <person name="Magnuson J."/>
            <person name="Mondo S."/>
            <person name="Nolan M."/>
            <person name="Ohm R."/>
            <person name="Pangilinan J."/>
            <person name="Park H.-J."/>
            <person name="Ramirez L."/>
            <person name="Alfaro M."/>
            <person name="Sun H."/>
            <person name="Tritt A."/>
            <person name="Yoshinaga Y."/>
            <person name="Zwiers L.-H."/>
            <person name="Turgeon B."/>
            <person name="Goodwin S."/>
            <person name="Spatafora J."/>
            <person name="Crous P."/>
            <person name="Grigoriev I."/>
        </authorList>
    </citation>
    <scope>NUCLEOTIDE SEQUENCE</scope>
    <source>
        <strain evidence="1">Tuck. ex Michener</strain>
    </source>
</reference>
<protein>
    <submittedName>
        <fullName evidence="1">Uncharacterized protein</fullName>
    </submittedName>
</protein>
<dbReference type="Proteomes" id="UP000800092">
    <property type="component" value="Unassembled WGS sequence"/>
</dbReference>
<sequence length="246" mass="26765">MTDCPPPIHGSSSNGQDTFFDHSFCVQAGDPRAYIIDCGEQTMAAAGQGVYHTQTRVSCAQTEACVIVGNPEDPVNPEQVAMCVPLYPETALMQAQEAGDVRRARSILDGAGPSNMGANGGNLALTLTGQHDNVLFKVSSIAVAPRDKNYNYLTGSVSCQICSRLTFVKSPSNTDNFGINITLPNANDIAILHNFSWTTQSVDAYLKLQPRFEFIKRSICLYTIKKLSLLSDLSLAWLWWSREPAA</sequence>
<accession>A0A6A6HI91</accession>
<proteinExistence type="predicted"/>
<organism evidence="1 2">
    <name type="scientific">Viridothelium virens</name>
    <name type="common">Speckled blister lichen</name>
    <name type="synonym">Trypethelium virens</name>
    <dbReference type="NCBI Taxonomy" id="1048519"/>
    <lineage>
        <taxon>Eukaryota</taxon>
        <taxon>Fungi</taxon>
        <taxon>Dikarya</taxon>
        <taxon>Ascomycota</taxon>
        <taxon>Pezizomycotina</taxon>
        <taxon>Dothideomycetes</taxon>
        <taxon>Dothideomycetes incertae sedis</taxon>
        <taxon>Trypetheliales</taxon>
        <taxon>Trypetheliaceae</taxon>
        <taxon>Viridothelium</taxon>
    </lineage>
</organism>
<name>A0A6A6HI91_VIRVR</name>
<gene>
    <name evidence="1" type="ORF">EV356DRAFT_496746</name>
</gene>
<keyword evidence="2" id="KW-1185">Reference proteome</keyword>
<dbReference type="AlphaFoldDB" id="A0A6A6HI91"/>
<evidence type="ECO:0000313" key="1">
    <source>
        <dbReference type="EMBL" id="KAF2237190.1"/>
    </source>
</evidence>
<evidence type="ECO:0000313" key="2">
    <source>
        <dbReference type="Proteomes" id="UP000800092"/>
    </source>
</evidence>